<keyword evidence="1" id="KW-1133">Transmembrane helix</keyword>
<evidence type="ECO:0000256" key="1">
    <source>
        <dbReference type="SAM" id="Phobius"/>
    </source>
</evidence>
<sequence>MKQNAFSILFCCLIVILASYYVRKKKPVSKKKTLVNQSYIYTHAGKAFGILRVECSDCQLSYTVNNKNFTVDIKDGNEDRFIYPEPSSYVKTILKSKSNQMIRILAINPNGNVVSNVLDSFKTDEERRSQYLMQCIKIKSTIMVNTAAR</sequence>
<reference evidence="2 3" key="1">
    <citation type="submission" date="2016-10" db="EMBL/GenBank/DDBJ databases">
        <authorList>
            <person name="de Groot N.N."/>
        </authorList>
    </citation>
    <scope>NUCLEOTIDE SEQUENCE [LARGE SCALE GENOMIC DNA]</scope>
    <source>
        <strain evidence="2 3">DSM 19033</strain>
    </source>
</reference>
<gene>
    <name evidence="2" type="ORF">SAMN05443550_110100</name>
</gene>
<dbReference type="EMBL" id="FNRA01000010">
    <property type="protein sequence ID" value="SEB09440.1"/>
    <property type="molecule type" value="Genomic_DNA"/>
</dbReference>
<proteinExistence type="predicted"/>
<keyword evidence="3" id="KW-1185">Reference proteome</keyword>
<name>A0A1H4GKC7_9SPHI</name>
<dbReference type="Proteomes" id="UP000198850">
    <property type="component" value="Unassembled WGS sequence"/>
</dbReference>
<dbReference type="OrthoDB" id="765162at2"/>
<keyword evidence="1" id="KW-0472">Membrane</keyword>
<organism evidence="2 3">
    <name type="scientific">Pedobacter hartonius</name>
    <dbReference type="NCBI Taxonomy" id="425514"/>
    <lineage>
        <taxon>Bacteria</taxon>
        <taxon>Pseudomonadati</taxon>
        <taxon>Bacteroidota</taxon>
        <taxon>Sphingobacteriia</taxon>
        <taxon>Sphingobacteriales</taxon>
        <taxon>Sphingobacteriaceae</taxon>
        <taxon>Pedobacter</taxon>
    </lineage>
</organism>
<feature type="transmembrane region" description="Helical" evidence="1">
    <location>
        <begin position="6"/>
        <end position="22"/>
    </location>
</feature>
<evidence type="ECO:0000313" key="3">
    <source>
        <dbReference type="Proteomes" id="UP000198850"/>
    </source>
</evidence>
<protein>
    <submittedName>
        <fullName evidence="2">Uncharacterized protein</fullName>
    </submittedName>
</protein>
<keyword evidence="1" id="KW-0812">Transmembrane</keyword>
<dbReference type="RefSeq" id="WP_090558763.1">
    <property type="nucleotide sequence ID" value="NZ_FNRA01000010.1"/>
</dbReference>
<accession>A0A1H4GKC7</accession>
<evidence type="ECO:0000313" key="2">
    <source>
        <dbReference type="EMBL" id="SEB09440.1"/>
    </source>
</evidence>
<dbReference type="AlphaFoldDB" id="A0A1H4GKC7"/>